<protein>
    <submittedName>
        <fullName evidence="1">Uncharacterized protein</fullName>
    </submittedName>
</protein>
<dbReference type="EMBL" id="UOGJ01000110">
    <property type="protein sequence ID" value="VAX36754.1"/>
    <property type="molecule type" value="Genomic_DNA"/>
</dbReference>
<sequence>MKKQNFSYRILSAFVAVIFTISLIPPSAQAQQTILNLPFPGTMIPLSDAYMPTLVRGMTLYPENPLQFDFLIDHGDAGLEGEAFKEESRKLIKYFLATLTTPEDELWVNLSPYEQDRIIPQGLDETELGRDMLAQDYILKQLTSSLMYPEDELGGEFWDRVYAKAQEKFGTTEIPLNTFNKIWIVPNNAVVYEHKQTVYILENHLKVVLEEDYVALQNNMGIEKYGLDSFSQSETKVISGITSDVVREVLIPAIEKEVNEGKNFANLRQIYNSMLLATWYKRNLQESLLGQVYVDKKKTKGVDVQDKEIKQKIFDQYVKAFKKGVYDYIRDDFDPATQQIIPRKYFSGGIPGYLGVSVESRKTGDGVANSPVVNDRIKEVGINLLENFNRKDNREAMVAGSSVLSVVYSQNQLRKKATDLLGFLTSEQGFMIYNEETSHFISNLYTIIDRNEYDTLNPLPVKVIDEMITFVEKKLEDSKFMDTQPRDAEKYIKNFMFDLQNIRSLPTVHSFIEDADFNTIKALHSLFVDSIFRYGKSSKIKESLKGFIDQLNRRTHMSFDLNRLSFVLKAEGVRAHLLKRYNVLQLQPSAIIEKKEINLNSDDAIVEEFRNNNYFGILDLPIIKPQSINFIGKQKLEEAITQISKLGDGLLPKEISEIIKKALDTFYKNNDKLGLATVVAFEVIADVARMMKIEKASGKISPTYFDNSELLISLSDQLELELYERQLAIEKLVGRVGGQASSTLDKWVQGGVNFNPATLDLQIKRDANWVPLPMDQQPIFDMKIDGFSPVIIHVTPVNIPLLLGLQTNVCPDDESGDVNCVEGVWPVVRLDEEVVL</sequence>
<organism evidence="1">
    <name type="scientific">hydrothermal vent metagenome</name>
    <dbReference type="NCBI Taxonomy" id="652676"/>
    <lineage>
        <taxon>unclassified sequences</taxon>
        <taxon>metagenomes</taxon>
        <taxon>ecological metagenomes</taxon>
    </lineage>
</organism>
<name>A0A3B1DL28_9ZZZZ</name>
<evidence type="ECO:0000313" key="1">
    <source>
        <dbReference type="EMBL" id="VAX36754.1"/>
    </source>
</evidence>
<proteinExistence type="predicted"/>
<gene>
    <name evidence="1" type="ORF">MNBD_UNCLBAC01-1268</name>
</gene>
<dbReference type="AlphaFoldDB" id="A0A3B1DL28"/>
<reference evidence="1" key="1">
    <citation type="submission" date="2018-06" db="EMBL/GenBank/DDBJ databases">
        <authorList>
            <person name="Zhirakovskaya E."/>
        </authorList>
    </citation>
    <scope>NUCLEOTIDE SEQUENCE</scope>
</reference>
<accession>A0A3B1DL28</accession>